<name>A0AAD9YLI3_COLKA</name>
<evidence type="ECO:0000256" key="1">
    <source>
        <dbReference type="SAM" id="MobiDB-lite"/>
    </source>
</evidence>
<accession>A0AAD9YLI3</accession>
<comment type="caution">
    <text evidence="2">The sequence shown here is derived from an EMBL/GenBank/DDBJ whole genome shotgun (WGS) entry which is preliminary data.</text>
</comment>
<keyword evidence="3" id="KW-1185">Reference proteome</keyword>
<dbReference type="EMBL" id="VYYT01000112">
    <property type="protein sequence ID" value="KAK2769384.1"/>
    <property type="molecule type" value="Genomic_DNA"/>
</dbReference>
<proteinExistence type="predicted"/>
<reference evidence="2" key="1">
    <citation type="submission" date="2023-02" db="EMBL/GenBank/DDBJ databases">
        <title>Colletotrichum kahawae CIFC_Que2 genome sequencing and assembly.</title>
        <authorList>
            <person name="Baroncelli R."/>
        </authorList>
    </citation>
    <scope>NUCLEOTIDE SEQUENCE</scope>
    <source>
        <strain evidence="2">CIFC_Que2</strain>
    </source>
</reference>
<feature type="compositionally biased region" description="Basic residues" evidence="1">
    <location>
        <begin position="38"/>
        <end position="56"/>
    </location>
</feature>
<protein>
    <submittedName>
        <fullName evidence="2">Uncharacterized protein</fullName>
    </submittedName>
</protein>
<feature type="region of interest" description="Disordered" evidence="1">
    <location>
        <begin position="1"/>
        <end position="63"/>
    </location>
</feature>
<organism evidence="2 3">
    <name type="scientific">Colletotrichum kahawae</name>
    <name type="common">Coffee berry disease fungus</name>
    <dbReference type="NCBI Taxonomy" id="34407"/>
    <lineage>
        <taxon>Eukaryota</taxon>
        <taxon>Fungi</taxon>
        <taxon>Dikarya</taxon>
        <taxon>Ascomycota</taxon>
        <taxon>Pezizomycotina</taxon>
        <taxon>Sordariomycetes</taxon>
        <taxon>Hypocreomycetidae</taxon>
        <taxon>Glomerellales</taxon>
        <taxon>Glomerellaceae</taxon>
        <taxon>Colletotrichum</taxon>
        <taxon>Colletotrichum gloeosporioides species complex</taxon>
    </lineage>
</organism>
<dbReference type="AlphaFoldDB" id="A0AAD9YLI3"/>
<sequence length="99" mass="11513">MQLLEADNAPFQKQGGYELSSPDLNRRTGSPGWPLNSIKRRRTRAFKRRQLSHRNPTKGNTAPTLRIRIRIRVRVFCPSGLFCLGGYHAQFRRPQDRHT</sequence>
<evidence type="ECO:0000313" key="2">
    <source>
        <dbReference type="EMBL" id="KAK2769384.1"/>
    </source>
</evidence>
<gene>
    <name evidence="2" type="ORF">CKAH01_00991</name>
</gene>
<evidence type="ECO:0000313" key="3">
    <source>
        <dbReference type="Proteomes" id="UP001281614"/>
    </source>
</evidence>
<dbReference type="Proteomes" id="UP001281614">
    <property type="component" value="Unassembled WGS sequence"/>
</dbReference>